<dbReference type="GO" id="GO:0032259">
    <property type="term" value="P:methylation"/>
    <property type="evidence" value="ECO:0007669"/>
    <property type="project" value="UniProtKB-KW"/>
</dbReference>
<keyword evidence="1 7" id="KW-0489">Methyltransferase</keyword>
<keyword evidence="2 7" id="KW-0808">Transferase</keyword>
<dbReference type="AlphaFoldDB" id="A0A1Y2HZK1"/>
<evidence type="ECO:0000256" key="3">
    <source>
        <dbReference type="ARBA" id="ARBA00022691"/>
    </source>
</evidence>
<organism evidence="9 10">
    <name type="scientific">Catenaria anguillulae PL171</name>
    <dbReference type="NCBI Taxonomy" id="765915"/>
    <lineage>
        <taxon>Eukaryota</taxon>
        <taxon>Fungi</taxon>
        <taxon>Fungi incertae sedis</taxon>
        <taxon>Blastocladiomycota</taxon>
        <taxon>Blastocladiomycetes</taxon>
        <taxon>Blastocladiales</taxon>
        <taxon>Catenariaceae</taxon>
        <taxon>Catenaria</taxon>
    </lineage>
</organism>
<dbReference type="Gene3D" id="3.90.120.10">
    <property type="entry name" value="DNA Methylase, subunit A, domain 2"/>
    <property type="match status" value="2"/>
</dbReference>
<name>A0A1Y2HZK1_9FUNG</name>
<accession>A0A1Y2HZK1</accession>
<dbReference type="PROSITE" id="PS51679">
    <property type="entry name" value="SAM_MT_C5"/>
    <property type="match status" value="1"/>
</dbReference>
<feature type="region of interest" description="Disordered" evidence="8">
    <location>
        <begin position="1"/>
        <end position="20"/>
    </location>
</feature>
<evidence type="ECO:0000256" key="5">
    <source>
        <dbReference type="ARBA" id="ARBA00039681"/>
    </source>
</evidence>
<dbReference type="Proteomes" id="UP000193411">
    <property type="component" value="Unassembled WGS sequence"/>
</dbReference>
<evidence type="ECO:0000313" key="10">
    <source>
        <dbReference type="Proteomes" id="UP000193411"/>
    </source>
</evidence>
<dbReference type="STRING" id="765915.A0A1Y2HZK1"/>
<dbReference type="InterPro" id="IPR001525">
    <property type="entry name" value="C5_MeTfrase"/>
</dbReference>
<dbReference type="Gene3D" id="3.40.50.150">
    <property type="entry name" value="Vaccinia Virus protein VP39"/>
    <property type="match status" value="2"/>
</dbReference>
<evidence type="ECO:0000256" key="6">
    <source>
        <dbReference type="ARBA" id="ARBA00042810"/>
    </source>
</evidence>
<dbReference type="OrthoDB" id="414133at2759"/>
<dbReference type="PROSITE" id="PS00095">
    <property type="entry name" value="C5_MTASE_2"/>
    <property type="match status" value="1"/>
</dbReference>
<evidence type="ECO:0000256" key="4">
    <source>
        <dbReference type="ARBA" id="ARBA00039081"/>
    </source>
</evidence>
<evidence type="ECO:0000256" key="2">
    <source>
        <dbReference type="ARBA" id="ARBA00022679"/>
    </source>
</evidence>
<dbReference type="InterPro" id="IPR031303">
    <property type="entry name" value="C5_meth_CS"/>
</dbReference>
<evidence type="ECO:0000256" key="7">
    <source>
        <dbReference type="PROSITE-ProRule" id="PRU01016"/>
    </source>
</evidence>
<dbReference type="GO" id="GO:0005634">
    <property type="term" value="C:nucleus"/>
    <property type="evidence" value="ECO:0007669"/>
    <property type="project" value="TreeGrafter"/>
</dbReference>
<dbReference type="GO" id="GO:0008168">
    <property type="term" value="F:methyltransferase activity"/>
    <property type="evidence" value="ECO:0007669"/>
    <property type="project" value="UniProtKB-KW"/>
</dbReference>
<keyword evidence="10" id="KW-1185">Reference proteome</keyword>
<dbReference type="PANTHER" id="PTHR46098:SF1">
    <property type="entry name" value="TRNA (CYTOSINE(38)-C(5))-METHYLTRANSFERASE"/>
    <property type="match status" value="1"/>
</dbReference>
<dbReference type="InterPro" id="IPR050750">
    <property type="entry name" value="C5-MTase"/>
</dbReference>
<comment type="caution">
    <text evidence="9">The sequence shown here is derived from an EMBL/GenBank/DDBJ whole genome shotgun (WGS) entry which is preliminary data.</text>
</comment>
<keyword evidence="3 7" id="KW-0949">S-adenosyl-L-methionine</keyword>
<evidence type="ECO:0000313" key="9">
    <source>
        <dbReference type="EMBL" id="ORZ39929.1"/>
    </source>
</evidence>
<dbReference type="PANTHER" id="PTHR46098">
    <property type="entry name" value="TRNA (CYTOSINE(38)-C(5))-METHYLTRANSFERASE"/>
    <property type="match status" value="1"/>
</dbReference>
<dbReference type="SUPFAM" id="SSF53335">
    <property type="entry name" value="S-adenosyl-L-methionine-dependent methyltransferases"/>
    <property type="match status" value="1"/>
</dbReference>
<dbReference type="PRINTS" id="PR00105">
    <property type="entry name" value="C5METTRFRASE"/>
</dbReference>
<sequence length="445" mass="48810">MSTSNSNSISDRDSDSLKLTDTACDDRQPQAAHTIVEFYSGIGGLAHAFHSSSSGRGRVIQAFDVNENANAVHRHNLPGTPVSSSSILGLTATELDDLAADIWLLSPPCQPFSRQGHRKGAEDARTLSFLSMLDALPEMRHPPVYILLENVLGFERDEVTYTRLLKTLGQCGFHSRSFAFNSLALGIPNSRPRFFLVARRSSPLPVPASVVPAVSSGLISDVSWLVEKYRPGGSQFPPTLQGYINETASARRSADLVLSNRHLWRVPAQTYDPVWPHDARSCCFTKAYGTGRPQGSGSVLVTTPLSLNRDDWARACQVYLAQRPKVHEYIDSEVAAALARELSPAQLDKVNQGKPLGGKLTRMVDEIRSRAWAEAPHVPECPLLKFGLRFFAPEEMAALHGFPSGFEFPEELVSCKQGWKLVGNSLNVAVVSVLVDYLLDDQKCE</sequence>
<proteinExistence type="inferred from homology"/>
<gene>
    <name evidence="9" type="ORF">BCR44DRAFT_44493</name>
</gene>
<dbReference type="EMBL" id="MCFL01000004">
    <property type="protein sequence ID" value="ORZ39929.1"/>
    <property type="molecule type" value="Genomic_DNA"/>
</dbReference>
<evidence type="ECO:0000256" key="8">
    <source>
        <dbReference type="SAM" id="MobiDB-lite"/>
    </source>
</evidence>
<evidence type="ECO:0000256" key="1">
    <source>
        <dbReference type="ARBA" id="ARBA00022603"/>
    </source>
</evidence>
<reference evidence="9 10" key="1">
    <citation type="submission" date="2016-07" db="EMBL/GenBank/DDBJ databases">
        <title>Pervasive Adenine N6-methylation of Active Genes in Fungi.</title>
        <authorList>
            <consortium name="DOE Joint Genome Institute"/>
            <person name="Mondo S.J."/>
            <person name="Dannebaum R.O."/>
            <person name="Kuo R.C."/>
            <person name="Labutti K."/>
            <person name="Haridas S."/>
            <person name="Kuo A."/>
            <person name="Salamov A."/>
            <person name="Ahrendt S.R."/>
            <person name="Lipzen A."/>
            <person name="Sullivan W."/>
            <person name="Andreopoulos W.B."/>
            <person name="Clum A."/>
            <person name="Lindquist E."/>
            <person name="Daum C."/>
            <person name="Ramamoorthy G.K."/>
            <person name="Gryganskyi A."/>
            <person name="Culley D."/>
            <person name="Magnuson J.K."/>
            <person name="James T.Y."/>
            <person name="O'Malley M.A."/>
            <person name="Stajich J.E."/>
            <person name="Spatafora J.W."/>
            <person name="Visel A."/>
            <person name="Grigoriev I.V."/>
        </authorList>
    </citation>
    <scope>NUCLEOTIDE SEQUENCE [LARGE SCALE GENOMIC DNA]</scope>
    <source>
        <strain evidence="9 10">PL171</strain>
    </source>
</reference>
<dbReference type="Pfam" id="PF00145">
    <property type="entry name" value="DNA_methylase"/>
    <property type="match status" value="1"/>
</dbReference>
<feature type="compositionally biased region" description="Basic and acidic residues" evidence="8">
    <location>
        <begin position="10"/>
        <end position="20"/>
    </location>
</feature>
<feature type="active site" evidence="7">
    <location>
        <position position="109"/>
    </location>
</feature>
<feature type="non-terminal residue" evidence="9">
    <location>
        <position position="445"/>
    </location>
</feature>
<dbReference type="InterPro" id="IPR029063">
    <property type="entry name" value="SAM-dependent_MTases_sf"/>
</dbReference>
<dbReference type="EC" id="2.1.1.204" evidence="4"/>
<comment type="similarity">
    <text evidence="7">Belongs to the class I-like SAM-binding methyltransferase superfamily. C5-methyltransferase family.</text>
</comment>
<protein>
    <recommendedName>
        <fullName evidence="5">tRNA (cytosine(38)-C(5))-methyltransferase</fullName>
        <ecNumber evidence="4">2.1.1.204</ecNumber>
    </recommendedName>
    <alternativeName>
        <fullName evidence="6">DNA (cytosine-5)-methyltransferase-like protein 2</fullName>
    </alternativeName>
</protein>